<keyword evidence="2" id="KW-0680">Restriction system</keyword>
<dbReference type="GO" id="GO:0009307">
    <property type="term" value="P:DNA restriction-modification system"/>
    <property type="evidence" value="ECO:0007669"/>
    <property type="project" value="UniProtKB-KW"/>
</dbReference>
<proteinExistence type="inferred from homology"/>
<dbReference type="OrthoDB" id="3197085at2"/>
<keyword evidence="6" id="KW-1185">Reference proteome</keyword>
<gene>
    <name evidence="5" type="ORF">SAMN04489727_8476</name>
</gene>
<accession>A0A1H5BW73</accession>
<evidence type="ECO:0000313" key="5">
    <source>
        <dbReference type="EMBL" id="SED58645.1"/>
    </source>
</evidence>
<name>A0A1H5BW73_9PSEU</name>
<dbReference type="InterPro" id="IPR000055">
    <property type="entry name" value="Restrct_endonuc_typeI_TRD"/>
</dbReference>
<evidence type="ECO:0000313" key="6">
    <source>
        <dbReference type="Proteomes" id="UP000199622"/>
    </source>
</evidence>
<dbReference type="PANTHER" id="PTHR30408">
    <property type="entry name" value="TYPE-1 RESTRICTION ENZYME ECOKI SPECIFICITY PROTEIN"/>
    <property type="match status" value="1"/>
</dbReference>
<evidence type="ECO:0000259" key="4">
    <source>
        <dbReference type="Pfam" id="PF01420"/>
    </source>
</evidence>
<dbReference type="InterPro" id="IPR052021">
    <property type="entry name" value="Type-I_RS_S_subunit"/>
</dbReference>
<organism evidence="5 6">
    <name type="scientific">Amycolatopsis tolypomycina</name>
    <dbReference type="NCBI Taxonomy" id="208445"/>
    <lineage>
        <taxon>Bacteria</taxon>
        <taxon>Bacillati</taxon>
        <taxon>Actinomycetota</taxon>
        <taxon>Actinomycetes</taxon>
        <taxon>Pseudonocardiales</taxon>
        <taxon>Pseudonocardiaceae</taxon>
        <taxon>Amycolatopsis</taxon>
    </lineage>
</organism>
<dbReference type="EMBL" id="FNSO01000004">
    <property type="protein sequence ID" value="SED58645.1"/>
    <property type="molecule type" value="Genomic_DNA"/>
</dbReference>
<dbReference type="STRING" id="208445.SAMN04489727_8476"/>
<evidence type="ECO:0000256" key="1">
    <source>
        <dbReference type="ARBA" id="ARBA00010923"/>
    </source>
</evidence>
<dbReference type="SUPFAM" id="SSF116734">
    <property type="entry name" value="DNA methylase specificity domain"/>
    <property type="match status" value="2"/>
</dbReference>
<dbReference type="PANTHER" id="PTHR30408:SF12">
    <property type="entry name" value="TYPE I RESTRICTION ENZYME MJAVIII SPECIFICITY SUBUNIT"/>
    <property type="match status" value="1"/>
</dbReference>
<sequence length="408" mass="44745">MVGEPAVGKAAPEAAHWKSIPLREAGTWLSGGTPSTANPAYWGGEIPWISGASLKSFRITDSERRLTPLGARSGSRLVSKGTTLFVVRGMSLKSEFRIGVAAREMAFGQDVKALVPADGIDPHFLAYTVRAHTDQILRMVEDTSHGTGRLDTDRLQELEIRIPPLAEQRRIVAAHTAVERRIAALEKVASKRAQVLDALVEQLLRAGGGLIFPLKEAGVSIDAGITLGSHRAPSLRPAGYLRVANVRKGWIEGDIALLEAMERDHHRYSLKSGDLLVVEGHADPEQIGRCAVAGADQVGLLYQNHLFRLRFEDVLPEFAMLWLNSRAVRSYWKSQCATSSGLYTINSRLLENVPFPRVGRKEQERVVGVWKAESYAASLLNQHIDKLRKVQRGVVEDLLTGVSKAHVA</sequence>
<reference evidence="6" key="1">
    <citation type="submission" date="2016-10" db="EMBL/GenBank/DDBJ databases">
        <authorList>
            <person name="Varghese N."/>
            <person name="Submissions S."/>
        </authorList>
    </citation>
    <scope>NUCLEOTIDE SEQUENCE [LARGE SCALE GENOMIC DNA]</scope>
    <source>
        <strain evidence="6">DSM 44544</strain>
    </source>
</reference>
<protein>
    <submittedName>
        <fullName evidence="5">Type I restriction modification DNA specificity domain-containing protein</fullName>
    </submittedName>
</protein>
<evidence type="ECO:0000256" key="2">
    <source>
        <dbReference type="ARBA" id="ARBA00022747"/>
    </source>
</evidence>
<dbReference type="GO" id="GO:0003677">
    <property type="term" value="F:DNA binding"/>
    <property type="evidence" value="ECO:0007669"/>
    <property type="project" value="UniProtKB-KW"/>
</dbReference>
<dbReference type="Gene3D" id="3.90.220.20">
    <property type="entry name" value="DNA methylase specificity domains"/>
    <property type="match status" value="2"/>
</dbReference>
<dbReference type="InterPro" id="IPR044946">
    <property type="entry name" value="Restrct_endonuc_typeI_TRD_sf"/>
</dbReference>
<feature type="domain" description="Type I restriction modification DNA specificity" evidence="4">
    <location>
        <begin position="17"/>
        <end position="187"/>
    </location>
</feature>
<keyword evidence="3" id="KW-0238">DNA-binding</keyword>
<comment type="similarity">
    <text evidence="1">Belongs to the type-I restriction system S methylase family.</text>
</comment>
<dbReference type="Proteomes" id="UP000199622">
    <property type="component" value="Unassembled WGS sequence"/>
</dbReference>
<dbReference type="CDD" id="cd17249">
    <property type="entry name" value="RMtype1_S_EcoR124I-TRD2-CR2_like"/>
    <property type="match status" value="1"/>
</dbReference>
<dbReference type="Pfam" id="PF01420">
    <property type="entry name" value="Methylase_S"/>
    <property type="match status" value="1"/>
</dbReference>
<dbReference type="AlphaFoldDB" id="A0A1H5BW73"/>
<evidence type="ECO:0000256" key="3">
    <source>
        <dbReference type="ARBA" id="ARBA00023125"/>
    </source>
</evidence>
<dbReference type="RefSeq" id="WP_091317752.1">
    <property type="nucleotide sequence ID" value="NZ_FNSO01000004.1"/>
</dbReference>